<dbReference type="InterPro" id="IPR058530">
    <property type="entry name" value="Baseplate_J-like_C"/>
</dbReference>
<organism evidence="3 4">
    <name type="scientific">Metapseudomonas furukawaii</name>
    <name type="common">Pseudomonas furukawaii</name>
    <dbReference type="NCBI Taxonomy" id="1149133"/>
    <lineage>
        <taxon>Bacteria</taxon>
        <taxon>Pseudomonadati</taxon>
        <taxon>Pseudomonadota</taxon>
        <taxon>Gammaproteobacteria</taxon>
        <taxon>Pseudomonadales</taxon>
        <taxon>Pseudomonadaceae</taxon>
        <taxon>Metapseudomonas</taxon>
    </lineage>
</organism>
<dbReference type="Pfam" id="PF26079">
    <property type="entry name" value="Baseplate_J_C"/>
    <property type="match status" value="1"/>
</dbReference>
<accession>A0AAD1BZA2</accession>
<protein>
    <submittedName>
        <fullName evidence="3">Baseplate assembly protein J</fullName>
    </submittedName>
</protein>
<sequence>MSGTFNPIDLSRLPAPDVIEALDYEILLAERKAHLLSLWPEPERAAIGERLALESDPLHKLLQENTYRELLLRQRINDACRAVMLAFATGHDLEHLGALFDVSRQLVSPGNPDALPPQPPQYETDERLRQRIQLSLEGFSTAGPKAAYSYHALSASPRVKDVAILTPEPGVVRVVLLETRGKGVPDAELRAQVYAALSDEDVRPLCDTVEVRPADVLEYQVIARLSFYRGPDQALAMAAAEAATRAYVDEHHRLGHDITRSGLFAALHQPGVHNVTLLAPAADIPVADHQAAYCTGIQLESGGLDA</sequence>
<dbReference type="Proteomes" id="UP000218554">
    <property type="component" value="Chromosome"/>
</dbReference>
<dbReference type="PANTHER" id="PTHR35862:SF1">
    <property type="entry name" value="FELS-2 PROPHAGE PROTEIN"/>
    <property type="match status" value="1"/>
</dbReference>
<dbReference type="AlphaFoldDB" id="A0AAD1BZA2"/>
<dbReference type="InterPro" id="IPR058531">
    <property type="entry name" value="Baseplate_J_M"/>
</dbReference>
<evidence type="ECO:0000259" key="1">
    <source>
        <dbReference type="Pfam" id="PF26078"/>
    </source>
</evidence>
<name>A0AAD1BZA2_METFU</name>
<gene>
    <name evidence="3" type="ORF">KF707C_26980</name>
</gene>
<dbReference type="InterPro" id="IPR014507">
    <property type="entry name" value="Baseplate_assembly_J_pred"/>
</dbReference>
<feature type="domain" description="Baseplate J-like central" evidence="1">
    <location>
        <begin position="140"/>
        <end position="212"/>
    </location>
</feature>
<dbReference type="PANTHER" id="PTHR35862">
    <property type="entry name" value="FELS-2 PROPHAGE PROTEIN"/>
    <property type="match status" value="1"/>
</dbReference>
<keyword evidence="4" id="KW-1185">Reference proteome</keyword>
<dbReference type="RefSeq" id="WP_004421799.1">
    <property type="nucleotide sequence ID" value="NZ_AJMR01000170.1"/>
</dbReference>
<dbReference type="KEGG" id="pfuw:KF707C_26980"/>
<evidence type="ECO:0000313" key="4">
    <source>
        <dbReference type="Proteomes" id="UP000218554"/>
    </source>
</evidence>
<dbReference type="EMBL" id="AP014862">
    <property type="protein sequence ID" value="BAU74386.1"/>
    <property type="molecule type" value="Genomic_DNA"/>
</dbReference>
<proteinExistence type="predicted"/>
<dbReference type="Pfam" id="PF26078">
    <property type="entry name" value="Baseplate_J_M"/>
    <property type="match status" value="1"/>
</dbReference>
<evidence type="ECO:0000259" key="2">
    <source>
        <dbReference type="Pfam" id="PF26079"/>
    </source>
</evidence>
<dbReference type="PIRSF" id="PIRSF020481">
    <property type="entry name" value="BAP"/>
    <property type="match status" value="1"/>
</dbReference>
<reference evidence="4" key="1">
    <citation type="submission" date="2015-05" db="EMBL/GenBank/DDBJ databases">
        <title>Draft genome sequencing of a biphenyl-degrading bacterium, Pseudomonas balearica KF707 (=NBRC110670).</title>
        <authorList>
            <person name="Kimura N."/>
            <person name="Hirose J."/>
            <person name="Watanabe T."/>
            <person name="Suenaga H."/>
            <person name="Fujihara H."/>
            <person name="Noguchi M."/>
            <person name="Hashimoto M."/>
            <person name="Shimodaira J."/>
            <person name="Tsuchikane K."/>
            <person name="Hosoyama A."/>
            <person name="Yamazoe A."/>
            <person name="Fujita N."/>
            <person name="Furukawa K."/>
        </authorList>
    </citation>
    <scope>NUCLEOTIDE SEQUENCE [LARGE SCALE GENOMIC DNA]</scope>
    <source>
        <strain evidence="4">DSM 10086 / NBRC 110670 / KF707</strain>
    </source>
</reference>
<reference evidence="3 4" key="2">
    <citation type="journal article" date="2017" name="Int. J. Syst. Evol. Microbiol.">
        <title>Pseudomonas furukawaii sp. nov., a polychlorinated biphenyl-degrading bacterium isolated from biphenyl-contaminated soil in Japan.</title>
        <authorList>
            <person name="Kimura N."/>
            <person name="Watanabe T."/>
            <person name="Suenaga H."/>
            <person name="Fujihara H."/>
            <person name="Futagami T."/>
            <person name="Goto M."/>
            <person name="Hanada S."/>
            <person name="Hirose J."/>
        </authorList>
    </citation>
    <scope>NUCLEOTIDE SEQUENCE [LARGE SCALE GENOMIC DNA]</scope>
    <source>
        <strain evidence="4">DSM 10086 / NBRC 110670 / KF707</strain>
    </source>
</reference>
<evidence type="ECO:0000313" key="3">
    <source>
        <dbReference type="EMBL" id="BAU74386.1"/>
    </source>
</evidence>
<dbReference type="InterPro" id="IPR052726">
    <property type="entry name" value="Phage_Baseplate_Hub"/>
</dbReference>
<feature type="domain" description="Baseplate J-like C-terminal" evidence="2">
    <location>
        <begin position="219"/>
        <end position="299"/>
    </location>
</feature>